<reference evidence="4 5" key="1">
    <citation type="journal article" date="2022" name="Int. J. Syst. Evol. Microbiol.">
        <title>Apilactobacillus apisilvae sp. nov., Nicolia spurrieriana gen. nov. sp. nov., Bombilactobacillus folatiphilus sp. nov. and Bombilactobacillus thymidiniphilus sp. nov., four new lactic acid bacterial isolates from stingless bees Tetragonula carbonaria and Austroplebeia australis.</title>
        <authorList>
            <person name="Oliphant S.A."/>
            <person name="Watson-Haigh N.S."/>
            <person name="Sumby K.M."/>
            <person name="Gardner J."/>
            <person name="Groom S."/>
            <person name="Jiranek V."/>
        </authorList>
    </citation>
    <scope>NUCLEOTIDE SEQUENCE [LARGE SCALE GENOMIC DNA]</scope>
    <source>
        <strain evidence="4 5">SG4_A1</strain>
    </source>
</reference>
<keyword evidence="1" id="KW-1133">Transmembrane helix</keyword>
<keyword evidence="1" id="KW-0812">Transmembrane</keyword>
<dbReference type="InterPro" id="IPR021759">
    <property type="entry name" value="WxLIP_HBD"/>
</dbReference>
<organism evidence="4 5">
    <name type="scientific">Bombilactobacillus thymidiniphilus</name>
    <dbReference type="NCBI Taxonomy" id="2923363"/>
    <lineage>
        <taxon>Bacteria</taxon>
        <taxon>Bacillati</taxon>
        <taxon>Bacillota</taxon>
        <taxon>Bacilli</taxon>
        <taxon>Lactobacillales</taxon>
        <taxon>Lactobacillaceae</taxon>
        <taxon>Bombilactobacillus</taxon>
    </lineage>
</organism>
<feature type="domain" description="WxL Interacting Protein peptidoglycan binding" evidence="2">
    <location>
        <begin position="52"/>
        <end position="156"/>
    </location>
</feature>
<keyword evidence="1" id="KW-0472">Membrane</keyword>
<evidence type="ECO:0000313" key="5">
    <source>
        <dbReference type="Proteomes" id="UP000831947"/>
    </source>
</evidence>
<protein>
    <submittedName>
        <fullName evidence="4">DUF916 and DUF3324 domain-containing protein</fullName>
    </submittedName>
</protein>
<evidence type="ECO:0000313" key="4">
    <source>
        <dbReference type="EMBL" id="UQS83216.1"/>
    </source>
</evidence>
<gene>
    <name evidence="4" type="ORF">MOO47_05360</name>
</gene>
<dbReference type="Pfam" id="PF06030">
    <property type="entry name" value="WxLIP_PGBD"/>
    <property type="match status" value="1"/>
</dbReference>
<proteinExistence type="predicted"/>
<feature type="domain" description="WxL Interacting Protein host binding" evidence="3">
    <location>
        <begin position="168"/>
        <end position="300"/>
    </location>
</feature>
<evidence type="ECO:0000256" key="1">
    <source>
        <dbReference type="SAM" id="Phobius"/>
    </source>
</evidence>
<dbReference type="InterPro" id="IPR010317">
    <property type="entry name" value="WxLIP_PGBD"/>
</dbReference>
<dbReference type="EMBL" id="CP093365">
    <property type="protein sequence ID" value="UQS83216.1"/>
    <property type="molecule type" value="Genomic_DNA"/>
</dbReference>
<accession>A0ABY4PC02</accession>
<feature type="transmembrane region" description="Helical" evidence="1">
    <location>
        <begin position="310"/>
        <end position="332"/>
    </location>
</feature>
<dbReference type="RefSeq" id="WP_249512442.1">
    <property type="nucleotide sequence ID" value="NZ_CP093365.1"/>
</dbReference>
<sequence length="344" mass="38758">MMKKHSFSYFMVIVLISAGWLFCNQHEVHAIDQGMPITTQLEVPATNKVLASSSVVNVDLQPEATADFAVRLNNTSNRDLKVLVRGTIAHTDATGNINLVDPSHHNLDKSFKYDLQQLGLKPQKVTVKAHSTTRVPLTVEAPNNYQGTISGAILVKLLQKHHRHNQVNTFQIAYGVLLNIGDYNQLKPKVDLGKVAFQSKSGSVNLVANLHNQQPLYYGSGAVDYQMQLKNSQGKVIKQQHLTAGSLTANAIAPLSLDMGRQMIKPGRYQYSMKVDTGDSKWHFKRYLVVSEHEANSLNKHNLFLKHDKLPFIIIIIILVILLFMIFLYVMFKYAFNRGIKRQR</sequence>
<keyword evidence="5" id="KW-1185">Reference proteome</keyword>
<evidence type="ECO:0000259" key="2">
    <source>
        <dbReference type="Pfam" id="PF06030"/>
    </source>
</evidence>
<name>A0ABY4PC02_9LACO</name>
<dbReference type="Proteomes" id="UP000831947">
    <property type="component" value="Chromosome"/>
</dbReference>
<evidence type="ECO:0000259" key="3">
    <source>
        <dbReference type="Pfam" id="PF11797"/>
    </source>
</evidence>
<dbReference type="Pfam" id="PF11797">
    <property type="entry name" value="WxLIP_HBD"/>
    <property type="match status" value="1"/>
</dbReference>